<protein>
    <submittedName>
        <fullName evidence="3">BTB domain-containing protein</fullName>
    </submittedName>
</protein>
<dbReference type="CDD" id="cd18186">
    <property type="entry name" value="BTB_POZ_ZBTB_KLHL-like"/>
    <property type="match status" value="1"/>
</dbReference>
<keyword evidence="2" id="KW-1185">Reference proteome</keyword>
<dbReference type="SMART" id="SM00225">
    <property type="entry name" value="BTB"/>
    <property type="match status" value="1"/>
</dbReference>
<dbReference type="PANTHER" id="PTHR24413">
    <property type="entry name" value="SPECKLE-TYPE POZ PROTEIN"/>
    <property type="match status" value="1"/>
</dbReference>
<evidence type="ECO:0000313" key="3">
    <source>
        <dbReference type="WBParaSite" id="PDA_v2.g68.t1"/>
    </source>
</evidence>
<evidence type="ECO:0000313" key="2">
    <source>
        <dbReference type="Proteomes" id="UP000887578"/>
    </source>
</evidence>
<dbReference type="SUPFAM" id="SSF54695">
    <property type="entry name" value="POZ domain"/>
    <property type="match status" value="1"/>
</dbReference>
<name>A0A914R5T2_9BILA</name>
<dbReference type="InterPro" id="IPR000210">
    <property type="entry name" value="BTB/POZ_dom"/>
</dbReference>
<dbReference type="Pfam" id="PF00651">
    <property type="entry name" value="BTB"/>
    <property type="match status" value="1"/>
</dbReference>
<evidence type="ECO:0000259" key="1">
    <source>
        <dbReference type="PROSITE" id="PS50097"/>
    </source>
</evidence>
<dbReference type="AlphaFoldDB" id="A0A914R5T2"/>
<dbReference type="WBParaSite" id="PDA_v2.g68.t1">
    <property type="protein sequence ID" value="PDA_v2.g68.t1"/>
    <property type="gene ID" value="PDA_v2.g68"/>
</dbReference>
<dbReference type="Gene3D" id="3.30.710.10">
    <property type="entry name" value="Potassium Channel Kv1.1, Chain A"/>
    <property type="match status" value="1"/>
</dbReference>
<reference evidence="3" key="1">
    <citation type="submission" date="2022-11" db="UniProtKB">
        <authorList>
            <consortium name="WormBaseParasite"/>
        </authorList>
    </citation>
    <scope>IDENTIFICATION</scope>
</reference>
<accession>A0A914R5T2</accession>
<proteinExistence type="predicted"/>
<dbReference type="Proteomes" id="UP000887578">
    <property type="component" value="Unplaced"/>
</dbReference>
<sequence>MTEHDEFLVTPIFDASNIPGIGYQIRLHPARVLPGEIQTMTFYFLVSVGNEKEVYGNYTVEIKSANFSQTHRINYQSTDTQAFGKYIAPRYELFNPENSFFADEKLFLQFSGVLNVFRPDSAVVLQSCNCKKQKPQSLGDLFWFNGDQDFKILVGDNMEVLAHKSILSLRSEVFRRMFKSPFLETIERKIVIPDFDFETVQAAIHLCYDREIEHLFNVSLGIELLRFFDKYLMDDLKELVEYRLIPEINVINVCQLSSFALNFNAFELENECIKFLGKCSKEGIMISDIDIFHESLEELDFDLSRFCYFS</sequence>
<dbReference type="PROSITE" id="PS50097">
    <property type="entry name" value="BTB"/>
    <property type="match status" value="1"/>
</dbReference>
<feature type="domain" description="BTB" evidence="1">
    <location>
        <begin position="148"/>
        <end position="213"/>
    </location>
</feature>
<organism evidence="2 3">
    <name type="scientific">Panagrolaimus davidi</name>
    <dbReference type="NCBI Taxonomy" id="227884"/>
    <lineage>
        <taxon>Eukaryota</taxon>
        <taxon>Metazoa</taxon>
        <taxon>Ecdysozoa</taxon>
        <taxon>Nematoda</taxon>
        <taxon>Chromadorea</taxon>
        <taxon>Rhabditida</taxon>
        <taxon>Tylenchina</taxon>
        <taxon>Panagrolaimomorpha</taxon>
        <taxon>Panagrolaimoidea</taxon>
        <taxon>Panagrolaimidae</taxon>
        <taxon>Panagrolaimus</taxon>
    </lineage>
</organism>
<dbReference type="InterPro" id="IPR011333">
    <property type="entry name" value="SKP1/BTB/POZ_sf"/>
</dbReference>